<reference evidence="1" key="1">
    <citation type="journal article" date="2018" name="Genome Biol.">
        <title>SKESA: strategic k-mer extension for scrupulous assemblies.</title>
        <authorList>
            <person name="Souvorov A."/>
            <person name="Agarwala R."/>
            <person name="Lipman D.J."/>
        </authorList>
    </citation>
    <scope>NUCLEOTIDE SEQUENCE</scope>
    <source>
        <strain evidence="1">13-1023</strain>
    </source>
</reference>
<gene>
    <name evidence="1" type="ORF">G0D54_23890</name>
</gene>
<dbReference type="EMBL" id="DAAMJC010000028">
    <property type="protein sequence ID" value="HAC6868140.1"/>
    <property type="molecule type" value="Genomic_DNA"/>
</dbReference>
<organism evidence="1">
    <name type="scientific">Salmonella enterica subsp. enterica serovar Javiana</name>
    <dbReference type="NCBI Taxonomy" id="363569"/>
    <lineage>
        <taxon>Bacteria</taxon>
        <taxon>Pseudomonadati</taxon>
        <taxon>Pseudomonadota</taxon>
        <taxon>Gammaproteobacteria</taxon>
        <taxon>Enterobacterales</taxon>
        <taxon>Enterobacteriaceae</taxon>
        <taxon>Salmonella</taxon>
    </lineage>
</organism>
<sequence length="86" mass="9838">MVEKEKSAGWSLADFRHHCAQYGMHKAPSDWRLHNMKYTPVGVDIAKHLIQVHLINEHTVTNGAKVGLPQLGWRFSCQRTHHPSSQ</sequence>
<name>A0A607KBC1_SALET</name>
<accession>A0A607KBC1</accession>
<dbReference type="AlphaFoldDB" id="A0A607KBC1"/>
<proteinExistence type="predicted"/>
<reference evidence="1" key="2">
    <citation type="submission" date="2018-07" db="EMBL/GenBank/DDBJ databases">
        <authorList>
            <consortium name="NCBI Pathogen Detection Project"/>
        </authorList>
    </citation>
    <scope>NUCLEOTIDE SEQUENCE</scope>
    <source>
        <strain evidence="1">13-1023</strain>
    </source>
</reference>
<protein>
    <submittedName>
        <fullName evidence="1">Uncharacterized protein</fullName>
    </submittedName>
</protein>
<comment type="caution">
    <text evidence="1">The sequence shown here is derived from an EMBL/GenBank/DDBJ whole genome shotgun (WGS) entry which is preliminary data.</text>
</comment>
<evidence type="ECO:0000313" key="1">
    <source>
        <dbReference type="EMBL" id="HAC6868140.1"/>
    </source>
</evidence>